<proteinExistence type="predicted"/>
<dbReference type="Gene3D" id="1.20.120.1630">
    <property type="match status" value="1"/>
</dbReference>
<keyword evidence="4 5" id="KW-0472">Membrane</keyword>
<dbReference type="Pfam" id="PF04140">
    <property type="entry name" value="ICMT"/>
    <property type="match status" value="1"/>
</dbReference>
<dbReference type="GO" id="GO:0032259">
    <property type="term" value="P:methylation"/>
    <property type="evidence" value="ECO:0007669"/>
    <property type="project" value="UniProtKB-KW"/>
</dbReference>
<keyword evidence="3 5" id="KW-1133">Transmembrane helix</keyword>
<dbReference type="PANTHER" id="PTHR43847">
    <property type="entry name" value="BLL3993 PROTEIN"/>
    <property type="match status" value="1"/>
</dbReference>
<dbReference type="GO" id="GO:0008168">
    <property type="term" value="F:methyltransferase activity"/>
    <property type="evidence" value="ECO:0007669"/>
    <property type="project" value="UniProtKB-KW"/>
</dbReference>
<sequence>MIFYFIFVFVIIQRLVELLIAKRNEKLMRAKGAYEVGASHYPFMIALHVSFFISLLIEVLYFKSMVVPFYGLLVVFVLLQLFRIWCLVSLGMYWNTKVIILPGANVVVKGPYSYIRHPNYLVVCLEILVLPLLFQAYVTALIFTILNFLMLAVRIPIEEKALKEATDYATSMKRNIN</sequence>
<dbReference type="EMBL" id="JAKZFC010000008">
    <property type="protein sequence ID" value="MCH7323514.1"/>
    <property type="molecule type" value="Genomic_DNA"/>
</dbReference>
<comment type="subcellular location">
    <subcellularLocation>
        <location evidence="1">Membrane</location>
        <topology evidence="1">Multi-pass membrane protein</topology>
    </subcellularLocation>
</comment>
<feature type="transmembrane region" description="Helical" evidence="5">
    <location>
        <begin position="120"/>
        <end position="153"/>
    </location>
</feature>
<reference evidence="6 7" key="1">
    <citation type="submission" date="2022-03" db="EMBL/GenBank/DDBJ databases">
        <authorList>
            <person name="Jo J.-H."/>
            <person name="Im W.-T."/>
        </authorList>
    </citation>
    <scope>NUCLEOTIDE SEQUENCE [LARGE SCALE GENOMIC DNA]</scope>
    <source>
        <strain evidence="6 7">MA9</strain>
    </source>
</reference>
<evidence type="ECO:0000256" key="2">
    <source>
        <dbReference type="ARBA" id="ARBA00022692"/>
    </source>
</evidence>
<protein>
    <submittedName>
        <fullName evidence="6">Isoprenylcysteine carboxyl methyltransferase</fullName>
    </submittedName>
</protein>
<evidence type="ECO:0000313" key="6">
    <source>
        <dbReference type="EMBL" id="MCH7323514.1"/>
    </source>
</evidence>
<dbReference type="Proteomes" id="UP001316087">
    <property type="component" value="Unassembled WGS sequence"/>
</dbReference>
<keyword evidence="6" id="KW-0808">Transferase</keyword>
<dbReference type="InterPro" id="IPR052527">
    <property type="entry name" value="Metal_cation-efflux_comp"/>
</dbReference>
<evidence type="ECO:0000256" key="5">
    <source>
        <dbReference type="SAM" id="Phobius"/>
    </source>
</evidence>
<evidence type="ECO:0000256" key="3">
    <source>
        <dbReference type="ARBA" id="ARBA00022989"/>
    </source>
</evidence>
<dbReference type="RefSeq" id="WP_241370682.1">
    <property type="nucleotide sequence ID" value="NZ_JAKZFC010000008.1"/>
</dbReference>
<feature type="transmembrane region" description="Helical" evidence="5">
    <location>
        <begin position="69"/>
        <end position="94"/>
    </location>
</feature>
<gene>
    <name evidence="6" type="ORF">LZ480_16685</name>
</gene>
<accession>A0ABS9UHF1</accession>
<keyword evidence="6" id="KW-0489">Methyltransferase</keyword>
<comment type="caution">
    <text evidence="6">The sequence shown here is derived from an EMBL/GenBank/DDBJ whole genome shotgun (WGS) entry which is preliminary data.</text>
</comment>
<keyword evidence="7" id="KW-1185">Reference proteome</keyword>
<evidence type="ECO:0000256" key="1">
    <source>
        <dbReference type="ARBA" id="ARBA00004141"/>
    </source>
</evidence>
<evidence type="ECO:0000313" key="7">
    <source>
        <dbReference type="Proteomes" id="UP001316087"/>
    </source>
</evidence>
<dbReference type="PANTHER" id="PTHR43847:SF1">
    <property type="entry name" value="BLL3993 PROTEIN"/>
    <property type="match status" value="1"/>
</dbReference>
<dbReference type="InterPro" id="IPR007269">
    <property type="entry name" value="ICMT_MeTrfase"/>
</dbReference>
<keyword evidence="2 5" id="KW-0812">Transmembrane</keyword>
<name>A0ABS9UHF1_9BACL</name>
<organism evidence="6 7">
    <name type="scientific">Solibacillus palustris</name>
    <dbReference type="NCBI Taxonomy" id="2908203"/>
    <lineage>
        <taxon>Bacteria</taxon>
        <taxon>Bacillati</taxon>
        <taxon>Bacillota</taxon>
        <taxon>Bacilli</taxon>
        <taxon>Bacillales</taxon>
        <taxon>Caryophanaceae</taxon>
        <taxon>Solibacillus</taxon>
    </lineage>
</organism>
<feature type="transmembrane region" description="Helical" evidence="5">
    <location>
        <begin position="42"/>
        <end position="62"/>
    </location>
</feature>
<evidence type="ECO:0000256" key="4">
    <source>
        <dbReference type="ARBA" id="ARBA00023136"/>
    </source>
</evidence>